<accession>A0A392T8S2</accession>
<sequence>APSDSHTPHPTSELPIALRKGNRSSQNLNPIYACHLDYILLLWYPWILCLFPKTTGEARSDPDMLW</sequence>
<keyword evidence="2" id="KW-1185">Reference proteome</keyword>
<dbReference type="AlphaFoldDB" id="A0A392T8S2"/>
<reference evidence="1 2" key="1">
    <citation type="journal article" date="2018" name="Front. Plant Sci.">
        <title>Red Clover (Trifolium pratense) and Zigzag Clover (T. medium) - A Picture of Genomic Similarities and Differences.</title>
        <authorList>
            <person name="Dluhosova J."/>
            <person name="Istvanek J."/>
            <person name="Nedelnik J."/>
            <person name="Repkova J."/>
        </authorList>
    </citation>
    <scope>NUCLEOTIDE SEQUENCE [LARGE SCALE GENOMIC DNA]</scope>
    <source>
        <strain evidence="2">cv. 10/8</strain>
        <tissue evidence="1">Leaf</tissue>
    </source>
</reference>
<protein>
    <submittedName>
        <fullName evidence="1">Uncharacterized protein</fullName>
    </submittedName>
</protein>
<organism evidence="1 2">
    <name type="scientific">Trifolium medium</name>
    <dbReference type="NCBI Taxonomy" id="97028"/>
    <lineage>
        <taxon>Eukaryota</taxon>
        <taxon>Viridiplantae</taxon>
        <taxon>Streptophyta</taxon>
        <taxon>Embryophyta</taxon>
        <taxon>Tracheophyta</taxon>
        <taxon>Spermatophyta</taxon>
        <taxon>Magnoliopsida</taxon>
        <taxon>eudicotyledons</taxon>
        <taxon>Gunneridae</taxon>
        <taxon>Pentapetalae</taxon>
        <taxon>rosids</taxon>
        <taxon>fabids</taxon>
        <taxon>Fabales</taxon>
        <taxon>Fabaceae</taxon>
        <taxon>Papilionoideae</taxon>
        <taxon>50 kb inversion clade</taxon>
        <taxon>NPAAA clade</taxon>
        <taxon>Hologalegina</taxon>
        <taxon>IRL clade</taxon>
        <taxon>Trifolieae</taxon>
        <taxon>Trifolium</taxon>
    </lineage>
</organism>
<evidence type="ECO:0000313" key="1">
    <source>
        <dbReference type="EMBL" id="MCI56904.1"/>
    </source>
</evidence>
<dbReference type="Proteomes" id="UP000265520">
    <property type="component" value="Unassembled WGS sequence"/>
</dbReference>
<name>A0A392T8S2_9FABA</name>
<evidence type="ECO:0000313" key="2">
    <source>
        <dbReference type="Proteomes" id="UP000265520"/>
    </source>
</evidence>
<feature type="non-terminal residue" evidence="1">
    <location>
        <position position="1"/>
    </location>
</feature>
<comment type="caution">
    <text evidence="1">The sequence shown here is derived from an EMBL/GenBank/DDBJ whole genome shotgun (WGS) entry which is preliminary data.</text>
</comment>
<dbReference type="EMBL" id="LXQA010520247">
    <property type="protein sequence ID" value="MCI56904.1"/>
    <property type="molecule type" value="Genomic_DNA"/>
</dbReference>
<proteinExistence type="predicted"/>